<dbReference type="Gene3D" id="3.90.1580.10">
    <property type="entry name" value="paralog of FGE (formylglycine-generating enzyme)"/>
    <property type="match status" value="1"/>
</dbReference>
<dbReference type="SUPFAM" id="SSF56436">
    <property type="entry name" value="C-type lectin-like"/>
    <property type="match status" value="1"/>
</dbReference>
<dbReference type="EMBL" id="MFYX01000070">
    <property type="protein sequence ID" value="OGK04514.1"/>
    <property type="molecule type" value="Genomic_DNA"/>
</dbReference>
<dbReference type="InterPro" id="IPR016187">
    <property type="entry name" value="CTDL_fold"/>
</dbReference>
<dbReference type="InterPro" id="IPR051043">
    <property type="entry name" value="Sulfatase_Mod_Factor_Kinase"/>
</dbReference>
<dbReference type="PANTHER" id="PTHR23150">
    <property type="entry name" value="SULFATASE MODIFYING FACTOR 1, 2"/>
    <property type="match status" value="1"/>
</dbReference>
<feature type="domain" description="Sulfatase-modifying factor enzyme-like" evidence="2">
    <location>
        <begin position="232"/>
        <end position="466"/>
    </location>
</feature>
<protein>
    <recommendedName>
        <fullName evidence="2">Sulfatase-modifying factor enzyme-like domain-containing protein</fullName>
    </recommendedName>
</protein>
<comment type="caution">
    <text evidence="3">The sequence shown here is derived from an EMBL/GenBank/DDBJ whole genome shotgun (WGS) entry which is preliminary data.</text>
</comment>
<dbReference type="Proteomes" id="UP000179243">
    <property type="component" value="Unassembled WGS sequence"/>
</dbReference>
<evidence type="ECO:0000256" key="1">
    <source>
        <dbReference type="SAM" id="SignalP"/>
    </source>
</evidence>
<dbReference type="InterPro" id="IPR005532">
    <property type="entry name" value="SUMF_dom"/>
</dbReference>
<dbReference type="AlphaFoldDB" id="A0A1F7FCW5"/>
<dbReference type="InterPro" id="IPR042095">
    <property type="entry name" value="SUMF_sf"/>
</dbReference>
<reference evidence="3 4" key="1">
    <citation type="journal article" date="2016" name="Nat. Commun.">
        <title>Thousands of microbial genomes shed light on interconnected biogeochemical processes in an aquifer system.</title>
        <authorList>
            <person name="Anantharaman K."/>
            <person name="Brown C.T."/>
            <person name="Hug L.A."/>
            <person name="Sharon I."/>
            <person name="Castelle C.J."/>
            <person name="Probst A.J."/>
            <person name="Thomas B.C."/>
            <person name="Singh A."/>
            <person name="Wilkins M.J."/>
            <person name="Karaoz U."/>
            <person name="Brodie E.L."/>
            <person name="Williams K.H."/>
            <person name="Hubbard S.S."/>
            <person name="Banfield J.F."/>
        </authorList>
    </citation>
    <scope>NUCLEOTIDE SEQUENCE [LARGE SCALE GENOMIC DNA]</scope>
</reference>
<gene>
    <name evidence="3" type="ORF">A2519_15770</name>
</gene>
<organism evidence="3 4">
    <name type="scientific">Candidatus Raymondbacteria bacterium RIFOXYD12_FULL_49_13</name>
    <dbReference type="NCBI Taxonomy" id="1817890"/>
    <lineage>
        <taxon>Bacteria</taxon>
        <taxon>Raymondiibacteriota</taxon>
    </lineage>
</organism>
<dbReference type="PANTHER" id="PTHR23150:SF19">
    <property type="entry name" value="FORMYLGLYCINE-GENERATING ENZYME"/>
    <property type="match status" value="1"/>
</dbReference>
<evidence type="ECO:0000313" key="4">
    <source>
        <dbReference type="Proteomes" id="UP000179243"/>
    </source>
</evidence>
<sequence length="470" mass="52081">MKTPKGLLTLLVVSGFASNLFAAAPQPTSITVNTQNFQILTRQDNVIDTTSEITWQGSVTFSVNDPDNDPMGIFIRVAVEGDTLYVDSAWGDITVTNGSNYTQYFTFTCIHKDWHDSISARICLTADDISQNYGQLPPIISAGTDTVVSQHDTLIIHATGIDPFGSIVKWELDIGATGVFVEVPAASVCTTVVDSIGFSYHVLRATDNLGIMALDTLEVFSKGAYTGQKQGRMVLIPAGMFVDDVSTGWSGDTAFISYNYWMDTTTVTQEHFSALVGRNPSQYTGALHPVERVTFYDAVIYCNARSKAEFLDTVYTFDSLSRDSALNLVCHFDRHGYRLPTSDEWEHAARAGIQLQFPTADGTNAAGQSNNNWDIGQTCDVASYLPHMWNLYDMEGNVLQWCQDGFISPSYADPDRKNRRRDYCAPYNGIRSFRRGSQWMEHLRSAAYWNGNENINAAGIRGFRVVLPVN</sequence>
<evidence type="ECO:0000313" key="3">
    <source>
        <dbReference type="EMBL" id="OGK04514.1"/>
    </source>
</evidence>
<dbReference type="GO" id="GO:0120147">
    <property type="term" value="F:formylglycine-generating oxidase activity"/>
    <property type="evidence" value="ECO:0007669"/>
    <property type="project" value="TreeGrafter"/>
</dbReference>
<feature type="chain" id="PRO_5009528593" description="Sulfatase-modifying factor enzyme-like domain-containing protein" evidence="1">
    <location>
        <begin position="23"/>
        <end position="470"/>
    </location>
</feature>
<name>A0A1F7FCW5_UNCRA</name>
<proteinExistence type="predicted"/>
<dbReference type="Pfam" id="PF03781">
    <property type="entry name" value="FGE-sulfatase"/>
    <property type="match status" value="1"/>
</dbReference>
<feature type="signal peptide" evidence="1">
    <location>
        <begin position="1"/>
        <end position="22"/>
    </location>
</feature>
<evidence type="ECO:0000259" key="2">
    <source>
        <dbReference type="Pfam" id="PF03781"/>
    </source>
</evidence>
<keyword evidence="1" id="KW-0732">Signal</keyword>
<accession>A0A1F7FCW5</accession>